<dbReference type="AlphaFoldDB" id="A0A8J2JPU5"/>
<feature type="non-terminal residue" evidence="1">
    <location>
        <position position="197"/>
    </location>
</feature>
<name>A0A8J2JPU5_9HEXA</name>
<dbReference type="EMBL" id="CAJVCH010096112">
    <property type="protein sequence ID" value="CAG7723163.1"/>
    <property type="molecule type" value="Genomic_DNA"/>
</dbReference>
<accession>A0A8J2JPU5</accession>
<protein>
    <submittedName>
        <fullName evidence="1">Uncharacterized protein</fullName>
    </submittedName>
</protein>
<reference evidence="1" key="1">
    <citation type="submission" date="2021-06" db="EMBL/GenBank/DDBJ databases">
        <authorList>
            <person name="Hodson N. C."/>
            <person name="Mongue J. A."/>
            <person name="Jaron S. K."/>
        </authorList>
    </citation>
    <scope>NUCLEOTIDE SEQUENCE</scope>
</reference>
<organism evidence="1 2">
    <name type="scientific">Allacma fusca</name>
    <dbReference type="NCBI Taxonomy" id="39272"/>
    <lineage>
        <taxon>Eukaryota</taxon>
        <taxon>Metazoa</taxon>
        <taxon>Ecdysozoa</taxon>
        <taxon>Arthropoda</taxon>
        <taxon>Hexapoda</taxon>
        <taxon>Collembola</taxon>
        <taxon>Symphypleona</taxon>
        <taxon>Sminthuridae</taxon>
        <taxon>Allacma</taxon>
    </lineage>
</organism>
<comment type="caution">
    <text evidence="1">The sequence shown here is derived from an EMBL/GenBank/DDBJ whole genome shotgun (WGS) entry which is preliminary data.</text>
</comment>
<sequence>SSKISPIVNIKLVAQRSTTVPGLIDVICRKKCLQISPFLSSNNNSVVGEDHRPNLVLPIERDPTVLRFSPLWLTDLENSYEFGFAHQFGHQLYRNDSDVVPNHNSPREAMNKCQNVSIMSFDQNRRLIQHFGYKSTLNSTIQEMLNNPRAMLFQFPEHWGETEDYHFLRSSRSGMCSDLNKLTRRRFRNLNTKEISK</sequence>
<evidence type="ECO:0000313" key="2">
    <source>
        <dbReference type="Proteomes" id="UP000708208"/>
    </source>
</evidence>
<proteinExistence type="predicted"/>
<dbReference type="Proteomes" id="UP000708208">
    <property type="component" value="Unassembled WGS sequence"/>
</dbReference>
<evidence type="ECO:0000313" key="1">
    <source>
        <dbReference type="EMBL" id="CAG7723163.1"/>
    </source>
</evidence>
<keyword evidence="2" id="KW-1185">Reference proteome</keyword>
<gene>
    <name evidence="1" type="ORF">AFUS01_LOCUS12265</name>
</gene>